<dbReference type="InterPro" id="IPR004839">
    <property type="entry name" value="Aminotransferase_I/II_large"/>
</dbReference>
<comment type="cofactor">
    <cofactor evidence="1">
        <name>pyridoxal 5'-phosphate</name>
        <dbReference type="ChEBI" id="CHEBI:597326"/>
    </cofactor>
</comment>
<feature type="domain" description="Aminotransferase class I/classII large" evidence="3">
    <location>
        <begin position="86"/>
        <end position="429"/>
    </location>
</feature>
<dbReference type="Proteomes" id="UP000597507">
    <property type="component" value="Unassembled WGS sequence"/>
</dbReference>
<dbReference type="GO" id="GO:0016740">
    <property type="term" value="F:transferase activity"/>
    <property type="evidence" value="ECO:0007669"/>
    <property type="project" value="UniProtKB-KW"/>
</dbReference>
<evidence type="ECO:0000256" key="1">
    <source>
        <dbReference type="ARBA" id="ARBA00001933"/>
    </source>
</evidence>
<keyword evidence="5" id="KW-1185">Reference proteome</keyword>
<organism evidence="4 5">
    <name type="scientific">Caldovatus sediminis</name>
    <dbReference type="NCBI Taxonomy" id="2041189"/>
    <lineage>
        <taxon>Bacteria</taxon>
        <taxon>Pseudomonadati</taxon>
        <taxon>Pseudomonadota</taxon>
        <taxon>Alphaproteobacteria</taxon>
        <taxon>Acetobacterales</taxon>
        <taxon>Roseomonadaceae</taxon>
        <taxon>Caldovatus</taxon>
    </lineage>
</organism>
<dbReference type="Gene3D" id="3.90.1150.10">
    <property type="entry name" value="Aspartate Aminotransferase, domain 1"/>
    <property type="match status" value="1"/>
</dbReference>
<name>A0A8J3ECN0_9PROT</name>
<evidence type="ECO:0000313" key="4">
    <source>
        <dbReference type="EMBL" id="GGG35572.1"/>
    </source>
</evidence>
<dbReference type="Pfam" id="PF00155">
    <property type="entry name" value="Aminotran_1_2"/>
    <property type="match status" value="1"/>
</dbReference>
<evidence type="ECO:0000259" key="3">
    <source>
        <dbReference type="Pfam" id="PF00155"/>
    </source>
</evidence>
<dbReference type="PANTHER" id="PTHR13693:SF3">
    <property type="entry name" value="LD36009P"/>
    <property type="match status" value="1"/>
</dbReference>
<proteinExistence type="predicted"/>
<gene>
    <name evidence="4" type="primary">wcbT</name>
    <name evidence="4" type="ORF">GCM10010964_24320</name>
</gene>
<dbReference type="GO" id="GO:0030170">
    <property type="term" value="F:pyridoxal phosphate binding"/>
    <property type="evidence" value="ECO:0007669"/>
    <property type="project" value="InterPro"/>
</dbReference>
<dbReference type="SUPFAM" id="SSF53383">
    <property type="entry name" value="PLP-dependent transferases"/>
    <property type="match status" value="1"/>
</dbReference>
<keyword evidence="2" id="KW-0808">Transferase</keyword>
<dbReference type="Gene3D" id="3.40.640.10">
    <property type="entry name" value="Type I PLP-dependent aspartate aminotransferase-like (Major domain)"/>
    <property type="match status" value="1"/>
</dbReference>
<dbReference type="RefSeq" id="WP_188900532.1">
    <property type="nucleotide sequence ID" value="NZ_BMKS01000006.1"/>
</dbReference>
<dbReference type="InterPro" id="IPR015424">
    <property type="entry name" value="PyrdxlP-dep_Trfase"/>
</dbReference>
<dbReference type="InterPro" id="IPR015422">
    <property type="entry name" value="PyrdxlP-dep_Trfase_small"/>
</dbReference>
<dbReference type="InterPro" id="IPR050087">
    <property type="entry name" value="AON_synthase_class-II"/>
</dbReference>
<comment type="caution">
    <text evidence="4">The sequence shown here is derived from an EMBL/GenBank/DDBJ whole genome shotgun (WGS) entry which is preliminary data.</text>
</comment>
<dbReference type="InterPro" id="IPR015421">
    <property type="entry name" value="PyrdxlP-dep_Trfase_major"/>
</dbReference>
<sequence>MKGGGFGLSQTARLALLQRLARRRDGAEGAAAPAEEVSDPRGFAGLPGQRDFALIRAAGEALGLENPFFRPHEGVAGARTRIGGRDYLNFSSYNYLGLNGDPRVAAAAKAAIDRYGISASASRMVSGERPVHAALEAALAENYGAEACLAFVSGHATNVTVIGHLLGPRDLIVHDAAIHNSCAEGARLSGARRVAFPHNDWRAAEREMAAARRGAKRALLLIEGHYSMDGDVPDLARFAAIARRHEAWLMVDEAHSLGVLGATGRGVFEQCGVDPSEVDIWMGTLSKTLSACGGYIAGRRALVDYLKHSAPGFVYSVGLAPPLAAAALESLAILRAEPERVRRLQANATLFRDLARARGLDVGHSAGMAIVPVIVGSSVGAARLSAALFARGINVQPILFPAVPEASARLRFFLSAEHGEAEIREAVEATAAALAESGPLELPG</sequence>
<reference evidence="4 5" key="1">
    <citation type="journal article" date="2014" name="Int. J. Syst. Evol. Microbiol.">
        <title>Complete genome sequence of Corynebacterium casei LMG S-19264T (=DSM 44701T), isolated from a smear-ripened cheese.</title>
        <authorList>
            <consortium name="US DOE Joint Genome Institute (JGI-PGF)"/>
            <person name="Walter F."/>
            <person name="Albersmeier A."/>
            <person name="Kalinowski J."/>
            <person name="Ruckert C."/>
        </authorList>
    </citation>
    <scope>NUCLEOTIDE SEQUENCE [LARGE SCALE GENOMIC DNA]</scope>
    <source>
        <strain evidence="4 5">CGMCC 1.16330</strain>
    </source>
</reference>
<evidence type="ECO:0000313" key="5">
    <source>
        <dbReference type="Proteomes" id="UP000597507"/>
    </source>
</evidence>
<protein>
    <submittedName>
        <fullName evidence="4">Polyketide synthase</fullName>
    </submittedName>
</protein>
<evidence type="ECO:0000256" key="2">
    <source>
        <dbReference type="ARBA" id="ARBA00022679"/>
    </source>
</evidence>
<accession>A0A8J3ECN0</accession>
<dbReference type="AlphaFoldDB" id="A0A8J3ECN0"/>
<dbReference type="EMBL" id="BMKS01000006">
    <property type="protein sequence ID" value="GGG35572.1"/>
    <property type="molecule type" value="Genomic_DNA"/>
</dbReference>
<dbReference type="PANTHER" id="PTHR13693">
    <property type="entry name" value="CLASS II AMINOTRANSFERASE/8-AMINO-7-OXONONANOATE SYNTHASE"/>
    <property type="match status" value="1"/>
</dbReference>